<accession>A0AAZ1XEE6</accession>
<dbReference type="InterPro" id="IPR015095">
    <property type="entry name" value="AlkB_hom8_N"/>
</dbReference>
<evidence type="ECO:0000259" key="1">
    <source>
        <dbReference type="Pfam" id="PF09004"/>
    </source>
</evidence>
<dbReference type="Ensembl" id="ENSOABT00000072194.1">
    <property type="protein sequence ID" value="ENSOABP00000066023.1"/>
    <property type="gene ID" value="ENSOABG00000035589.1"/>
</dbReference>
<proteinExistence type="predicted"/>
<dbReference type="GO" id="GO:0016706">
    <property type="term" value="F:2-oxoglutarate-dependent dioxygenase activity"/>
    <property type="evidence" value="ECO:0007669"/>
    <property type="project" value="InterPro"/>
</dbReference>
<name>A0AAZ1XEE6_OREAU</name>
<sequence length="219" mass="24958">MRPATGRRWIVWLSGATQTTCCLTPRRLRSSSWTTGMLTHIHPPIHIKGTAVERVSSFKFLGVHISEDLIWTTNCSKLVKKAHQCLFFLRTLRENHLSSDILVNFYRCTIDSILTNCITVWYGNCSASDRKALQRIVKTAQRITGAPLPAIKDIYRKRCLKRAGKIIKDPSHPAHGVFTLLPSGRRYRSLRTKTTRRLVSTLLTSRRTVVMFPAAQMLL</sequence>
<dbReference type="Proteomes" id="UP000472276">
    <property type="component" value="Unassembled WGS sequence"/>
</dbReference>
<reference evidence="2" key="2">
    <citation type="submission" date="2025-08" db="UniProtKB">
        <authorList>
            <consortium name="Ensembl"/>
        </authorList>
    </citation>
    <scope>IDENTIFICATION</scope>
</reference>
<dbReference type="Pfam" id="PF09004">
    <property type="entry name" value="ALKBH8_N"/>
    <property type="match status" value="1"/>
</dbReference>
<dbReference type="AlphaFoldDB" id="A0AAZ1XEE6"/>
<evidence type="ECO:0000313" key="3">
    <source>
        <dbReference type="Proteomes" id="UP000472276"/>
    </source>
</evidence>
<organism evidence="2 3">
    <name type="scientific">Oreochromis aureus</name>
    <name type="common">Israeli tilapia</name>
    <name type="synonym">Chromis aureus</name>
    <dbReference type="NCBI Taxonomy" id="47969"/>
    <lineage>
        <taxon>Eukaryota</taxon>
        <taxon>Metazoa</taxon>
        <taxon>Chordata</taxon>
        <taxon>Craniata</taxon>
        <taxon>Vertebrata</taxon>
        <taxon>Euteleostomi</taxon>
        <taxon>Actinopterygii</taxon>
        <taxon>Neopterygii</taxon>
        <taxon>Teleostei</taxon>
        <taxon>Neoteleostei</taxon>
        <taxon>Acanthomorphata</taxon>
        <taxon>Ovalentaria</taxon>
        <taxon>Cichlomorphae</taxon>
        <taxon>Cichliformes</taxon>
        <taxon>Cichlidae</taxon>
        <taxon>African cichlids</taxon>
        <taxon>Pseudocrenilabrinae</taxon>
        <taxon>Oreochromini</taxon>
        <taxon>Oreochromis</taxon>
    </lineage>
</organism>
<evidence type="ECO:0000313" key="2">
    <source>
        <dbReference type="Ensembl" id="ENSOABP00000066023.1"/>
    </source>
</evidence>
<feature type="domain" description="Alkylated DNA repair protein AlkB homologue 8 N-terminal" evidence="1">
    <location>
        <begin position="71"/>
        <end position="112"/>
    </location>
</feature>
<reference evidence="3" key="1">
    <citation type="submission" date="2020-03" db="EMBL/GenBank/DDBJ databases">
        <title>Evolution of repeat sequences and sex chromosomes of tilapia species revealed by chromosome-level genomes.</title>
        <authorList>
            <person name="Xu L."/>
            <person name="Tao W."/>
            <person name="Wang D."/>
            <person name="Zhou Q."/>
        </authorList>
    </citation>
    <scope>NUCLEOTIDE SEQUENCE [LARGE SCALE GENOMIC DNA]</scope>
    <source>
        <strain evidence="3">Israel</strain>
    </source>
</reference>
<keyword evidence="3" id="KW-1185">Reference proteome</keyword>
<reference evidence="2" key="3">
    <citation type="submission" date="2025-09" db="UniProtKB">
        <authorList>
            <consortium name="Ensembl"/>
        </authorList>
    </citation>
    <scope>IDENTIFICATION</scope>
</reference>
<dbReference type="GO" id="GO:0008168">
    <property type="term" value="F:methyltransferase activity"/>
    <property type="evidence" value="ECO:0007669"/>
    <property type="project" value="InterPro"/>
</dbReference>
<protein>
    <recommendedName>
        <fullName evidence="1">Alkylated DNA repair protein AlkB homologue 8 N-terminal domain-containing protein</fullName>
    </recommendedName>
</protein>